<evidence type="ECO:0000313" key="2">
    <source>
        <dbReference type="Proteomes" id="UP000245618"/>
    </source>
</evidence>
<reference evidence="1 2" key="1">
    <citation type="submission" date="2018-04" db="EMBL/GenBank/DDBJ databases">
        <title>Flavobacterium sp. nov., isolated from glacier ice.</title>
        <authorList>
            <person name="Liu Q."/>
            <person name="Xin Y.-H."/>
        </authorList>
    </citation>
    <scope>NUCLEOTIDE SEQUENCE [LARGE SCALE GENOMIC DNA]</scope>
    <source>
        <strain evidence="1 2">LB2P30</strain>
    </source>
</reference>
<dbReference type="Proteomes" id="UP000245618">
    <property type="component" value="Unassembled WGS sequence"/>
</dbReference>
<dbReference type="OrthoDB" id="9801102at2"/>
<gene>
    <name evidence="1" type="ORF">DB891_01570</name>
</gene>
<dbReference type="AlphaFoldDB" id="A0A2U1K2P9"/>
<evidence type="ECO:0000313" key="1">
    <source>
        <dbReference type="EMBL" id="PWA11525.1"/>
    </source>
</evidence>
<accession>A0A2U1K2P9</accession>
<name>A0A2U1K2P9_9FLAO</name>
<comment type="caution">
    <text evidence="1">The sequence shown here is derived from an EMBL/GenBank/DDBJ whole genome shotgun (WGS) entry which is preliminary data.</text>
</comment>
<dbReference type="Gene3D" id="3.30.2310.20">
    <property type="entry name" value="RelE-like"/>
    <property type="match status" value="1"/>
</dbReference>
<dbReference type="RefSeq" id="WP_116759890.1">
    <property type="nucleotide sequence ID" value="NZ_QCZH01000001.1"/>
</dbReference>
<proteinExistence type="predicted"/>
<dbReference type="PANTHER" id="PTHR40266:SF2">
    <property type="entry name" value="TOXIN HIGB-1"/>
    <property type="match status" value="1"/>
</dbReference>
<sequence>MIISFGSKATEKIWNGIVVKKPSIAVQQIGRRKLRILNNSQDLIDLRIPPSNRLEKLSGNLKEFYSIWINDQWRIIFNWENGNASNVEIVDYH</sequence>
<dbReference type="EMBL" id="QCZH01000001">
    <property type="protein sequence ID" value="PWA11525.1"/>
    <property type="molecule type" value="Genomic_DNA"/>
</dbReference>
<dbReference type="PANTHER" id="PTHR40266">
    <property type="entry name" value="TOXIN HIGB-1"/>
    <property type="match status" value="1"/>
</dbReference>
<dbReference type="InterPro" id="IPR007711">
    <property type="entry name" value="HigB-1"/>
</dbReference>
<dbReference type="Pfam" id="PF05015">
    <property type="entry name" value="HigB-like_toxin"/>
    <property type="match status" value="1"/>
</dbReference>
<dbReference type="SUPFAM" id="SSF143011">
    <property type="entry name" value="RelE-like"/>
    <property type="match status" value="1"/>
</dbReference>
<dbReference type="InterPro" id="IPR035093">
    <property type="entry name" value="RelE/ParE_toxin_dom_sf"/>
</dbReference>
<protein>
    <submittedName>
        <fullName evidence="1">Plasmid maintenance system killer family protein</fullName>
    </submittedName>
</protein>
<keyword evidence="2" id="KW-1185">Reference proteome</keyword>
<organism evidence="1 2">
    <name type="scientific">Flavobacterium laiguense</name>
    <dbReference type="NCBI Taxonomy" id="2169409"/>
    <lineage>
        <taxon>Bacteria</taxon>
        <taxon>Pseudomonadati</taxon>
        <taxon>Bacteroidota</taxon>
        <taxon>Flavobacteriia</taxon>
        <taxon>Flavobacteriales</taxon>
        <taxon>Flavobacteriaceae</taxon>
        <taxon>Flavobacterium</taxon>
    </lineage>
</organism>